<proteinExistence type="predicted"/>
<dbReference type="Proteomes" id="UP000789901">
    <property type="component" value="Unassembled WGS sequence"/>
</dbReference>
<evidence type="ECO:0000313" key="1">
    <source>
        <dbReference type="EMBL" id="CAG8846277.1"/>
    </source>
</evidence>
<sequence>VNIPETRVKALVPRKRKTLDLFGKDSDKKMKKVHNTRSNSEEMITALQKTIHTETEDETVAENLQREPEVDDTLAKNFTGFDVEGSGNLRDSQS</sequence>
<feature type="non-terminal residue" evidence="1">
    <location>
        <position position="1"/>
    </location>
</feature>
<comment type="caution">
    <text evidence="1">The sequence shown here is derived from an EMBL/GenBank/DDBJ whole genome shotgun (WGS) entry which is preliminary data.</text>
</comment>
<reference evidence="1 2" key="1">
    <citation type="submission" date="2021-06" db="EMBL/GenBank/DDBJ databases">
        <authorList>
            <person name="Kallberg Y."/>
            <person name="Tangrot J."/>
            <person name="Rosling A."/>
        </authorList>
    </citation>
    <scope>NUCLEOTIDE SEQUENCE [LARGE SCALE GENOMIC DNA]</scope>
    <source>
        <strain evidence="1 2">120-4 pot B 10/14</strain>
    </source>
</reference>
<name>A0ABN7X4D2_GIGMA</name>
<protein>
    <submittedName>
        <fullName evidence="1">8760_t:CDS:1</fullName>
    </submittedName>
</protein>
<feature type="non-terminal residue" evidence="1">
    <location>
        <position position="94"/>
    </location>
</feature>
<organism evidence="1 2">
    <name type="scientific">Gigaspora margarita</name>
    <dbReference type="NCBI Taxonomy" id="4874"/>
    <lineage>
        <taxon>Eukaryota</taxon>
        <taxon>Fungi</taxon>
        <taxon>Fungi incertae sedis</taxon>
        <taxon>Mucoromycota</taxon>
        <taxon>Glomeromycotina</taxon>
        <taxon>Glomeromycetes</taxon>
        <taxon>Diversisporales</taxon>
        <taxon>Gigasporaceae</taxon>
        <taxon>Gigaspora</taxon>
    </lineage>
</organism>
<dbReference type="EMBL" id="CAJVQB010082793">
    <property type="protein sequence ID" value="CAG8846277.1"/>
    <property type="molecule type" value="Genomic_DNA"/>
</dbReference>
<gene>
    <name evidence="1" type="ORF">GMARGA_LOCUS38089</name>
</gene>
<keyword evidence="2" id="KW-1185">Reference proteome</keyword>
<accession>A0ABN7X4D2</accession>
<evidence type="ECO:0000313" key="2">
    <source>
        <dbReference type="Proteomes" id="UP000789901"/>
    </source>
</evidence>